<reference evidence="1 2" key="1">
    <citation type="submission" date="2018-05" db="EMBL/GenBank/DDBJ databases">
        <title>Genomic Encyclopedia of Archaeal and Bacterial Type Strains, Phase II (KMG-II): from individual species to whole genera.</title>
        <authorList>
            <person name="Goeker M."/>
        </authorList>
    </citation>
    <scope>NUCLEOTIDE SEQUENCE [LARGE SCALE GENOMIC DNA]</scope>
    <source>
        <strain evidence="1 2">DSM 45184</strain>
    </source>
</reference>
<organism evidence="1 2">
    <name type="scientific">Actinoplanes xinjiangensis</name>
    <dbReference type="NCBI Taxonomy" id="512350"/>
    <lineage>
        <taxon>Bacteria</taxon>
        <taxon>Bacillati</taxon>
        <taxon>Actinomycetota</taxon>
        <taxon>Actinomycetes</taxon>
        <taxon>Micromonosporales</taxon>
        <taxon>Micromonosporaceae</taxon>
        <taxon>Actinoplanes</taxon>
    </lineage>
</organism>
<dbReference type="InterPro" id="IPR015943">
    <property type="entry name" value="WD40/YVTN_repeat-like_dom_sf"/>
</dbReference>
<accession>A0A316F4D9</accession>
<evidence type="ECO:0000313" key="2">
    <source>
        <dbReference type="Proteomes" id="UP000245697"/>
    </source>
</evidence>
<name>A0A316F4D9_9ACTN</name>
<dbReference type="Proteomes" id="UP000245697">
    <property type="component" value="Unassembled WGS sequence"/>
</dbReference>
<dbReference type="EMBL" id="QGGR01000019">
    <property type="protein sequence ID" value="PWK40476.1"/>
    <property type="molecule type" value="Genomic_DNA"/>
</dbReference>
<sequence>MILNVIDSLRVERIWGDRPFAEGGEPALAVVSDGRLAVAGEFVHESRRAPVAVFDIGDLTCRAVLRSRFPVHALAFHPTLPLLAVGTGSYDGGYFFEGELLLLDLETSTVVSLFEHRLGRQVLGLEWLDDQELRLVLAPPDDWQDRAARVEGHVASVRRDDWRSVAPASIEPEELAGPRIAAPRLDGRVQARATVSRLSADAEPWRDVRAVERLSDGRVLVALAGVAVECWLPSGELQWRVPDDNGQDSGGRDLVVAPDERSVWAGLVRPHRRESAQSLVRCSLADGTRIDEISPLHPYALVRCADDLPAVASAGEWPQSSRLRIRRGRRIYVREVERTSASMRTPRFAWLSAADPLPAATDGRPLKSGELRRLFPYSWVQGETHFAGPGVEVADGSLVYAGTVHDGRGLQPGGAFVLRRDMTTGNPLWVFRTDHSAVDLDADADTAYVAYRDGEILALDLQDGSVRQRWRLRGIFPTALTVTGAGRLLVGTSDGRAFDCRVARHG</sequence>
<protein>
    <submittedName>
        <fullName evidence="1">Uncharacterized protein</fullName>
    </submittedName>
</protein>
<dbReference type="AlphaFoldDB" id="A0A316F4D9"/>
<dbReference type="Gene3D" id="2.130.10.10">
    <property type="entry name" value="YVTN repeat-like/Quinoprotein amine dehydrogenase"/>
    <property type="match status" value="1"/>
</dbReference>
<evidence type="ECO:0000313" key="1">
    <source>
        <dbReference type="EMBL" id="PWK40476.1"/>
    </source>
</evidence>
<gene>
    <name evidence="1" type="ORF">BC793_11984</name>
</gene>
<proteinExistence type="predicted"/>
<dbReference type="SUPFAM" id="SSF50969">
    <property type="entry name" value="YVTN repeat-like/Quinoprotein amine dehydrogenase"/>
    <property type="match status" value="1"/>
</dbReference>
<dbReference type="InterPro" id="IPR011044">
    <property type="entry name" value="Quino_amine_DH_bsu"/>
</dbReference>
<comment type="caution">
    <text evidence="1">The sequence shown here is derived from an EMBL/GenBank/DDBJ whole genome shotgun (WGS) entry which is preliminary data.</text>
</comment>
<keyword evidence="2" id="KW-1185">Reference proteome</keyword>